<evidence type="ECO:0000259" key="18">
    <source>
        <dbReference type="PROSITE" id="PS50837"/>
    </source>
</evidence>
<evidence type="ECO:0000313" key="19">
    <source>
        <dbReference type="EMBL" id="KAK6480180.1"/>
    </source>
</evidence>
<keyword evidence="10" id="KW-0067">ATP-binding</keyword>
<keyword evidence="12" id="KW-0391">Immunity</keyword>
<dbReference type="Gene3D" id="3.80.10.10">
    <property type="entry name" value="Ribonuclease Inhibitor"/>
    <property type="match status" value="2"/>
</dbReference>
<reference evidence="19 20" key="1">
    <citation type="submission" date="2021-05" db="EMBL/GenBank/DDBJ databases">
        <authorList>
            <person name="Zahm M."/>
            <person name="Klopp C."/>
            <person name="Cabau C."/>
            <person name="Kuhl H."/>
            <person name="Suciu R."/>
            <person name="Ciorpac M."/>
            <person name="Holostenco D."/>
            <person name="Gessner J."/>
            <person name="Wuertz S."/>
            <person name="Hohne C."/>
            <person name="Stock M."/>
            <person name="Gislard M."/>
            <person name="Lluch J."/>
            <person name="Milhes M."/>
            <person name="Lampietro C."/>
            <person name="Lopez Roques C."/>
            <person name="Donnadieu C."/>
            <person name="Du K."/>
            <person name="Schartl M."/>
            <person name="Guiguen Y."/>
        </authorList>
    </citation>
    <scope>NUCLEOTIDE SEQUENCE [LARGE SCALE GENOMIC DNA]</scope>
    <source>
        <strain evidence="19">Hh-F2</strain>
        <tissue evidence="19">Blood</tissue>
    </source>
</reference>
<keyword evidence="11" id="KW-0832">Ubl conjugation</keyword>
<evidence type="ECO:0000256" key="5">
    <source>
        <dbReference type="ARBA" id="ARBA00022490"/>
    </source>
</evidence>
<dbReference type="InterPro" id="IPR051261">
    <property type="entry name" value="NLR"/>
</dbReference>
<dbReference type="InterPro" id="IPR001611">
    <property type="entry name" value="Leu-rich_rpt"/>
</dbReference>
<comment type="caution">
    <text evidence="19">The sequence shown here is derived from an EMBL/GenBank/DDBJ whole genome shotgun (WGS) entry which is preliminary data.</text>
</comment>
<dbReference type="InterPro" id="IPR007111">
    <property type="entry name" value="NACHT_NTPase"/>
</dbReference>
<sequence>MSAQCLLRSQRDQLIGVLAGGSQDTFHSLLDYLLAWEALLQEDYENVRASGRTLSGATRSLLDLVEGKGEAACRLLFAALNQVLAASQKSHLSMEDFSSPPPLETDPPSSAVQSLLRYRPSLVRKLHGHVAATLKLLVDRGCFTQYDCDEVQLPVYTPSQQARRLLDLTRMKGEDTAQLLLTTIQQLGKGPADTPSGAIYLKYQKKLRTTVSAQSRFLSTYDRTDNICLEDIYTDGVLEVSQNACGTSDQKQCPIGLEDILSSAGTVNEDADTVLISGEAGSGKSTLLQWLHLLWASGRAFQEYLFVFPFSCRRLNFMEREVSLRSLIFEHCCWPDADQDQVFQFILSHPEKTLLTFDGFDEFKFCFADEKRHCSPTSPTGIQSVLFNLLQGNLLKSVCKVITSRLEAVSAPLKKYIRKEASLKGFSQQGIESFIRKNHSDPTVTARLIGSLQSNSALFSLCHIPVFSWIVSRCHAELLGQGSSSPQTMTDLYLMILQHFLLHSAQSAAGSWIQGRVGTILRLGKLALDGLVSSCYVFSTQDLKQAQVAEEDISTGFLSTSKNISSQSGKHYEFLHITVQCFFASLFIVINDNIDHFIIAALFCSGTKKSALASVRTCPEPCFLSTSRQESRVQTLLQKAERPNLQITASFVAGLLSQRHRSALLESCQPAKLARKHDYVKKYLSKGMLKHFKSIPPPLKGEKKSMHAMPEFVWLIKCIYEMQNSDLAKDAMAKLEVEHLKLTYCNIGPAECTALAFVLRHLKKPVGLQLDCNSVGDAGIEQLLPCLEKCHAIYLRNNNISDEGICRLLEKGIHCPSFQKIALFNNNLTNECTKHFAKLLKQKQNFLSLRLGNNHITEEGAEQLAEGLRESSSLQYLGLWGNKIGDKGAEALARALQSSRTLVWLSLVDNNIGSVGAHALAGLIQGSVSLEELWLTNNHITRQGVQYLLEALEKNTTVKSVWLRGNKLSTEEVEELTQIDRRLTF</sequence>
<evidence type="ECO:0000256" key="9">
    <source>
        <dbReference type="ARBA" id="ARBA00022741"/>
    </source>
</evidence>
<keyword evidence="20" id="KW-1185">Reference proteome</keyword>
<dbReference type="InterPro" id="IPR032675">
    <property type="entry name" value="LRR_dom_sf"/>
</dbReference>
<dbReference type="PANTHER" id="PTHR24106">
    <property type="entry name" value="NACHT, LRR AND CARD DOMAINS-CONTAINING"/>
    <property type="match status" value="1"/>
</dbReference>
<keyword evidence="7" id="KW-0433">Leucine-rich repeat</keyword>
<dbReference type="SMART" id="SM00368">
    <property type="entry name" value="LRR_RI"/>
    <property type="match status" value="7"/>
</dbReference>
<keyword evidence="4" id="KW-1003">Cell membrane</keyword>
<evidence type="ECO:0000256" key="8">
    <source>
        <dbReference type="ARBA" id="ARBA00022737"/>
    </source>
</evidence>
<proteinExistence type="inferred from homology"/>
<dbReference type="Proteomes" id="UP001369086">
    <property type="component" value="Unassembled WGS sequence"/>
</dbReference>
<feature type="domain" description="CARD" evidence="17">
    <location>
        <begin position="107"/>
        <end position="186"/>
    </location>
</feature>
<evidence type="ECO:0000256" key="16">
    <source>
        <dbReference type="ARBA" id="ARBA00038296"/>
    </source>
</evidence>
<gene>
    <name evidence="19" type="ORF">HHUSO_G19385</name>
</gene>
<evidence type="ECO:0000259" key="17">
    <source>
        <dbReference type="PROSITE" id="PS50209"/>
    </source>
</evidence>
<evidence type="ECO:0000256" key="2">
    <source>
        <dbReference type="ARBA" id="ARBA00004193"/>
    </source>
</evidence>
<dbReference type="InterPro" id="IPR027417">
    <property type="entry name" value="P-loop_NTPase"/>
</dbReference>
<dbReference type="Pfam" id="PF05729">
    <property type="entry name" value="NACHT"/>
    <property type="match status" value="1"/>
</dbReference>
<evidence type="ECO:0000256" key="11">
    <source>
        <dbReference type="ARBA" id="ARBA00022843"/>
    </source>
</evidence>
<dbReference type="SUPFAM" id="SSF52540">
    <property type="entry name" value="P-loop containing nucleoside triphosphate hydrolases"/>
    <property type="match status" value="1"/>
</dbReference>
<evidence type="ECO:0000313" key="20">
    <source>
        <dbReference type="Proteomes" id="UP001369086"/>
    </source>
</evidence>
<evidence type="ECO:0000256" key="7">
    <source>
        <dbReference type="ARBA" id="ARBA00022614"/>
    </source>
</evidence>
<accession>A0ABR0Z5T0</accession>
<dbReference type="Gene3D" id="3.40.50.300">
    <property type="entry name" value="P-loop containing nucleotide triphosphate hydrolases"/>
    <property type="match status" value="1"/>
</dbReference>
<comment type="similarity">
    <text evidence="16">Belongs to the NOD1-NOD2 family.</text>
</comment>
<keyword evidence="8" id="KW-0677">Repeat</keyword>
<dbReference type="Gene3D" id="1.10.533.10">
    <property type="entry name" value="Death Domain, Fas"/>
    <property type="match status" value="2"/>
</dbReference>
<dbReference type="InterPro" id="IPR041075">
    <property type="entry name" value="NOD1/2_WH"/>
</dbReference>
<name>A0ABR0Z5T0_HUSHU</name>
<evidence type="ECO:0000256" key="12">
    <source>
        <dbReference type="ARBA" id="ARBA00022859"/>
    </source>
</evidence>
<dbReference type="Pfam" id="PF13516">
    <property type="entry name" value="LRR_6"/>
    <property type="match status" value="3"/>
</dbReference>
<dbReference type="SUPFAM" id="SSF52047">
    <property type="entry name" value="RNI-like"/>
    <property type="match status" value="1"/>
</dbReference>
<keyword evidence="15" id="KW-0449">Lipoprotein</keyword>
<evidence type="ECO:0000256" key="15">
    <source>
        <dbReference type="ARBA" id="ARBA00023288"/>
    </source>
</evidence>
<dbReference type="Pfam" id="PF17779">
    <property type="entry name" value="WHD_NOD2"/>
    <property type="match status" value="1"/>
</dbReference>
<dbReference type="PROSITE" id="PS50209">
    <property type="entry name" value="CARD"/>
    <property type="match status" value="2"/>
</dbReference>
<dbReference type="Pfam" id="PF00619">
    <property type="entry name" value="CARD"/>
    <property type="match status" value="2"/>
</dbReference>
<dbReference type="EMBL" id="JAHFZB010000017">
    <property type="protein sequence ID" value="KAK6480180.1"/>
    <property type="molecule type" value="Genomic_DNA"/>
</dbReference>
<evidence type="ECO:0000256" key="3">
    <source>
        <dbReference type="ARBA" id="ARBA00004496"/>
    </source>
</evidence>
<evidence type="ECO:0000256" key="4">
    <source>
        <dbReference type="ARBA" id="ARBA00022475"/>
    </source>
</evidence>
<evidence type="ECO:0000256" key="13">
    <source>
        <dbReference type="ARBA" id="ARBA00023136"/>
    </source>
</evidence>
<dbReference type="SUPFAM" id="SSF47986">
    <property type="entry name" value="DEATH domain"/>
    <property type="match status" value="2"/>
</dbReference>
<dbReference type="PROSITE" id="PS50837">
    <property type="entry name" value="NACHT"/>
    <property type="match status" value="1"/>
</dbReference>
<dbReference type="Pfam" id="PF17776">
    <property type="entry name" value="NLRC4_HD2"/>
    <property type="match status" value="1"/>
</dbReference>
<dbReference type="InterPro" id="IPR041267">
    <property type="entry name" value="NLRP_HD2"/>
</dbReference>
<feature type="domain" description="NACHT" evidence="18">
    <location>
        <begin position="272"/>
        <end position="405"/>
    </location>
</feature>
<dbReference type="InterPro" id="IPR001315">
    <property type="entry name" value="CARD"/>
</dbReference>
<keyword evidence="9" id="KW-0547">Nucleotide-binding</keyword>
<feature type="domain" description="CARD" evidence="17">
    <location>
        <begin position="1"/>
        <end position="82"/>
    </location>
</feature>
<evidence type="ECO:0000256" key="6">
    <source>
        <dbReference type="ARBA" id="ARBA00022588"/>
    </source>
</evidence>
<comment type="subcellular location">
    <subcellularLocation>
        <location evidence="1">Basolateral cell membrane</location>
    </subcellularLocation>
    <subcellularLocation>
        <location evidence="2">Cell membrane</location>
        <topology evidence="2">Lipid-anchor</topology>
    </subcellularLocation>
    <subcellularLocation>
        <location evidence="3">Cytoplasm</location>
    </subcellularLocation>
</comment>
<evidence type="ECO:0000256" key="1">
    <source>
        <dbReference type="ARBA" id="ARBA00004187"/>
    </source>
</evidence>
<keyword evidence="14" id="KW-0564">Palmitate</keyword>
<organism evidence="19 20">
    <name type="scientific">Huso huso</name>
    <name type="common">Beluga</name>
    <name type="synonym">Acipenser huso</name>
    <dbReference type="NCBI Taxonomy" id="61971"/>
    <lineage>
        <taxon>Eukaryota</taxon>
        <taxon>Metazoa</taxon>
        <taxon>Chordata</taxon>
        <taxon>Craniata</taxon>
        <taxon>Vertebrata</taxon>
        <taxon>Euteleostomi</taxon>
        <taxon>Actinopterygii</taxon>
        <taxon>Chondrostei</taxon>
        <taxon>Acipenseriformes</taxon>
        <taxon>Acipenseridae</taxon>
        <taxon>Huso</taxon>
    </lineage>
</organism>
<keyword evidence="5" id="KW-0963">Cytoplasm</keyword>
<protein>
    <submittedName>
        <fullName evidence="19">Nucleotide-binding oligomerization domain-containing protein 2</fullName>
    </submittedName>
</protein>
<keyword evidence="13" id="KW-0472">Membrane</keyword>
<dbReference type="InterPro" id="IPR011029">
    <property type="entry name" value="DEATH-like_dom_sf"/>
</dbReference>
<keyword evidence="6" id="KW-0399">Innate immunity</keyword>
<evidence type="ECO:0000256" key="14">
    <source>
        <dbReference type="ARBA" id="ARBA00023139"/>
    </source>
</evidence>
<evidence type="ECO:0000256" key="10">
    <source>
        <dbReference type="ARBA" id="ARBA00022840"/>
    </source>
</evidence>